<organism evidence="6 7">
    <name type="scientific">Siculibacillus lacustris</name>
    <dbReference type="NCBI Taxonomy" id="1549641"/>
    <lineage>
        <taxon>Bacteria</taxon>
        <taxon>Pseudomonadati</taxon>
        <taxon>Pseudomonadota</taxon>
        <taxon>Alphaproteobacteria</taxon>
        <taxon>Hyphomicrobiales</taxon>
        <taxon>Ancalomicrobiaceae</taxon>
        <taxon>Siculibacillus</taxon>
    </lineage>
</organism>
<dbReference type="OrthoDB" id="9796526at2"/>
<dbReference type="GO" id="GO:0003700">
    <property type="term" value="F:DNA-binding transcription factor activity"/>
    <property type="evidence" value="ECO:0007669"/>
    <property type="project" value="InterPro"/>
</dbReference>
<protein>
    <submittedName>
        <fullName evidence="6">LysR family transcriptional regulator</fullName>
    </submittedName>
</protein>
<name>A0A4Q9VXU9_9HYPH</name>
<dbReference type="PANTHER" id="PTHR30537">
    <property type="entry name" value="HTH-TYPE TRANSCRIPTIONAL REGULATOR"/>
    <property type="match status" value="1"/>
</dbReference>
<dbReference type="Pfam" id="PF00126">
    <property type="entry name" value="HTH_1"/>
    <property type="match status" value="1"/>
</dbReference>
<keyword evidence="4" id="KW-0804">Transcription</keyword>
<dbReference type="EMBL" id="SJFN01000001">
    <property type="protein sequence ID" value="TBW41329.1"/>
    <property type="molecule type" value="Genomic_DNA"/>
</dbReference>
<dbReference type="CDD" id="cd05466">
    <property type="entry name" value="PBP2_LTTR_substrate"/>
    <property type="match status" value="1"/>
</dbReference>
<dbReference type="SUPFAM" id="SSF53850">
    <property type="entry name" value="Periplasmic binding protein-like II"/>
    <property type="match status" value="1"/>
</dbReference>
<evidence type="ECO:0000259" key="5">
    <source>
        <dbReference type="PROSITE" id="PS50931"/>
    </source>
</evidence>
<dbReference type="InterPro" id="IPR005119">
    <property type="entry name" value="LysR_subst-bd"/>
</dbReference>
<comment type="similarity">
    <text evidence="1">Belongs to the LysR transcriptional regulatory family.</text>
</comment>
<dbReference type="GO" id="GO:0043565">
    <property type="term" value="F:sequence-specific DNA binding"/>
    <property type="evidence" value="ECO:0007669"/>
    <property type="project" value="TreeGrafter"/>
</dbReference>
<dbReference type="SUPFAM" id="SSF46785">
    <property type="entry name" value="Winged helix' DNA-binding domain"/>
    <property type="match status" value="1"/>
</dbReference>
<dbReference type="Pfam" id="PF03466">
    <property type="entry name" value="LysR_substrate"/>
    <property type="match status" value="1"/>
</dbReference>
<evidence type="ECO:0000256" key="4">
    <source>
        <dbReference type="ARBA" id="ARBA00023163"/>
    </source>
</evidence>
<feature type="domain" description="HTH lysR-type" evidence="5">
    <location>
        <begin position="6"/>
        <end position="63"/>
    </location>
</feature>
<dbReference type="Gene3D" id="1.10.10.10">
    <property type="entry name" value="Winged helix-like DNA-binding domain superfamily/Winged helix DNA-binding domain"/>
    <property type="match status" value="1"/>
</dbReference>
<dbReference type="Gene3D" id="3.40.190.290">
    <property type="match status" value="1"/>
</dbReference>
<gene>
    <name evidence="6" type="ORF">EYW49_00975</name>
</gene>
<dbReference type="InterPro" id="IPR036388">
    <property type="entry name" value="WH-like_DNA-bd_sf"/>
</dbReference>
<dbReference type="PROSITE" id="PS50931">
    <property type="entry name" value="HTH_LYSR"/>
    <property type="match status" value="1"/>
</dbReference>
<proteinExistence type="inferred from homology"/>
<evidence type="ECO:0000313" key="6">
    <source>
        <dbReference type="EMBL" id="TBW41329.1"/>
    </source>
</evidence>
<evidence type="ECO:0000256" key="3">
    <source>
        <dbReference type="ARBA" id="ARBA00023125"/>
    </source>
</evidence>
<keyword evidence="2" id="KW-0805">Transcription regulation</keyword>
<comment type="caution">
    <text evidence="6">The sequence shown here is derived from an EMBL/GenBank/DDBJ whole genome shotgun (WGS) entry which is preliminary data.</text>
</comment>
<evidence type="ECO:0000256" key="2">
    <source>
        <dbReference type="ARBA" id="ARBA00023015"/>
    </source>
</evidence>
<keyword evidence="3" id="KW-0238">DNA-binding</keyword>
<evidence type="ECO:0000313" key="7">
    <source>
        <dbReference type="Proteomes" id="UP000292781"/>
    </source>
</evidence>
<accession>A0A4Q9VXU9</accession>
<dbReference type="AlphaFoldDB" id="A0A4Q9VXU9"/>
<dbReference type="InterPro" id="IPR000847">
    <property type="entry name" value="LysR_HTH_N"/>
</dbReference>
<sequence length="286" mass="31058">MNDRAMDWSDVKIFLAIARHGTLGAAARAAGQSQPTMGRRLRALEAAVGHSLFQRTSDGFVLTDEGTAALLHAERMEEEALSFERELAGQGGHLAGVLRVASSDWFGVHVLTPILAGLTASHPHLTIELLTDARIYSLARREADLAFRITPFDESGVIRRKLTHLDYGLYGTAGTASPEPGSGRGTQLVTMDHGFATFPDAAWMRETFPHAAVAFRSNSREAQAGAVLAGAGLAVLPRLLADRLPGLVLFEIDPPPPGRDVWVGYHRDLRRLRRLRVVLEAVLDAF</sequence>
<dbReference type="InterPro" id="IPR036390">
    <property type="entry name" value="WH_DNA-bd_sf"/>
</dbReference>
<dbReference type="InterPro" id="IPR058163">
    <property type="entry name" value="LysR-type_TF_proteobact-type"/>
</dbReference>
<keyword evidence="7" id="KW-1185">Reference proteome</keyword>
<dbReference type="GO" id="GO:0006351">
    <property type="term" value="P:DNA-templated transcription"/>
    <property type="evidence" value="ECO:0007669"/>
    <property type="project" value="TreeGrafter"/>
</dbReference>
<dbReference type="PANTHER" id="PTHR30537:SF3">
    <property type="entry name" value="TRANSCRIPTIONAL REGULATORY PROTEIN"/>
    <property type="match status" value="1"/>
</dbReference>
<evidence type="ECO:0000256" key="1">
    <source>
        <dbReference type="ARBA" id="ARBA00009437"/>
    </source>
</evidence>
<dbReference type="Proteomes" id="UP000292781">
    <property type="component" value="Unassembled WGS sequence"/>
</dbReference>
<reference evidence="6 7" key="1">
    <citation type="submission" date="2019-02" db="EMBL/GenBank/DDBJ databases">
        <title>Siculibacillus lacustris gen. nov., sp. nov., a new rosette-forming bacterium isolated from a freshwater crater lake (Lake St. Ana, Romania).</title>
        <authorList>
            <person name="Felfoldi T."/>
            <person name="Marton Z."/>
            <person name="Szabo A."/>
            <person name="Mentes A."/>
            <person name="Boka K."/>
            <person name="Marialigeti K."/>
            <person name="Mathe I."/>
            <person name="Koncz M."/>
            <person name="Schumann P."/>
            <person name="Toth E."/>
        </authorList>
    </citation>
    <scope>NUCLEOTIDE SEQUENCE [LARGE SCALE GENOMIC DNA]</scope>
    <source>
        <strain evidence="6 7">SA-279</strain>
    </source>
</reference>